<gene>
    <name evidence="15" type="ORF">G7081_06865</name>
</gene>
<protein>
    <recommendedName>
        <fullName evidence="12">Ascorbate-specific PTS system EIIC component</fullName>
    </recommendedName>
    <alternativeName>
        <fullName evidence="13">Ascorbate-specific permease IIC component UlaA</fullName>
    </alternativeName>
</protein>
<comment type="similarity">
    <text evidence="11">Belongs to the UlaA family.</text>
</comment>
<dbReference type="InterPro" id="IPR051562">
    <property type="entry name" value="Ascorbate-PTS_EIIC"/>
</dbReference>
<evidence type="ECO:0000313" key="15">
    <source>
        <dbReference type="EMBL" id="QIL46808.1"/>
    </source>
</evidence>
<dbReference type="AlphaFoldDB" id="A0A6G8AP02"/>
<feature type="transmembrane region" description="Helical" evidence="14">
    <location>
        <begin position="12"/>
        <end position="29"/>
    </location>
</feature>
<evidence type="ECO:0000256" key="1">
    <source>
        <dbReference type="ARBA" id="ARBA00004651"/>
    </source>
</evidence>
<feature type="transmembrane region" description="Helical" evidence="14">
    <location>
        <begin position="422"/>
        <end position="441"/>
    </location>
</feature>
<dbReference type="KEGG" id="vah:G7081_06865"/>
<evidence type="ECO:0000313" key="16">
    <source>
        <dbReference type="Proteomes" id="UP000500890"/>
    </source>
</evidence>
<dbReference type="RefSeq" id="WP_166008196.1">
    <property type="nucleotide sequence ID" value="NZ_CP049886.1"/>
</dbReference>
<dbReference type="PANTHER" id="PTHR33843:SF4">
    <property type="entry name" value="ASCORBATE-SPECIFIC PTS SYSTEM EIIC COMPONENT"/>
    <property type="match status" value="1"/>
</dbReference>
<dbReference type="PANTHER" id="PTHR33843">
    <property type="entry name" value="ASCORBATE-SPECIFIC PTS SYSTEM EIIC COMPONENT"/>
    <property type="match status" value="1"/>
</dbReference>
<keyword evidence="16" id="KW-1185">Reference proteome</keyword>
<keyword evidence="4" id="KW-1003">Cell membrane</keyword>
<name>A0A6G8AP02_9ENTE</name>
<reference evidence="15 16" key="1">
    <citation type="submission" date="2020-03" db="EMBL/GenBank/DDBJ databases">
        <title>Vagococcus sp. nov., isolated from beetles.</title>
        <authorList>
            <person name="Hyun D.-W."/>
            <person name="Bae J.-W."/>
        </authorList>
    </citation>
    <scope>NUCLEOTIDE SEQUENCE [LARGE SCALE GENOMIC DNA]</scope>
    <source>
        <strain evidence="15 16">HDW17A</strain>
    </source>
</reference>
<proteinExistence type="inferred from homology"/>
<dbReference type="InterPro" id="IPR004703">
    <property type="entry name" value="PTS_sugar-sp_permease"/>
</dbReference>
<evidence type="ECO:0000256" key="14">
    <source>
        <dbReference type="SAM" id="Phobius"/>
    </source>
</evidence>
<organism evidence="15 16">
    <name type="scientific">Vagococcus coleopterorum</name>
    <dbReference type="NCBI Taxonomy" id="2714946"/>
    <lineage>
        <taxon>Bacteria</taxon>
        <taxon>Bacillati</taxon>
        <taxon>Bacillota</taxon>
        <taxon>Bacilli</taxon>
        <taxon>Lactobacillales</taxon>
        <taxon>Enterococcaceae</taxon>
        <taxon>Vagococcus</taxon>
    </lineage>
</organism>
<comment type="subunit">
    <text evidence="2">Homodimer.</text>
</comment>
<comment type="function">
    <text evidence="10">The phosphoenolpyruvate-dependent sugar phosphotransferase system (sugar PTS), a major carbohydrate active transport system, catalyzes the phosphorylation of incoming sugar substrates concomitantly with their translocation across the cell membrane. The enzyme II UlaABC PTS system is involved in ascorbate transport.</text>
</comment>
<evidence type="ECO:0000256" key="10">
    <source>
        <dbReference type="ARBA" id="ARBA00037387"/>
    </source>
</evidence>
<dbReference type="EMBL" id="CP049886">
    <property type="protein sequence ID" value="QIL46808.1"/>
    <property type="molecule type" value="Genomic_DNA"/>
</dbReference>
<dbReference type="NCBIfam" id="NF006922">
    <property type="entry name" value="PRK09410.1-5"/>
    <property type="match status" value="1"/>
</dbReference>
<sequence length="455" mass="47551">MGLLTFIKDMLSEPAILMGLMAMVGLIALKAPAHKVLTGTLGPILGYLMLAAGADVISGNLDPLAKMIEFGFNIKGVVPNNEAVTSVAQDLLGVETMTILVVGLVFNVLIARFTRYKYVFLTGHHSFFMACLLSAVLGALGFSSWKLILIGGFFLGAWSAISPAIMQKSTLKVTDGDDVAMGHFGSIGYLLASWMGGLVGKNSSSTEDIDVPEKWSFLRNTTISTALTMMAFYLVSAIVAGPEFVSTLSDGKSPFLFALLCGLKFAVGVTIVYSGVRMILADLIPAFQGIATKVIPNAVPAVDCAVFFPYAPTAVIIGFVSSFVGGLIGMFILGLAGSVLIIPGLVPHFFCGATAGVYGNATGGRRGAMLGAFVNGLALAFLPALLMPVLGNLGFGNTTFGDVDFAVIGLVIGKLGEWMGSVGIYVIIAVVIVALVLPSILRPAPYAVNNKPEEE</sequence>
<keyword evidence="6" id="KW-0598">Phosphotransferase system</keyword>
<feature type="transmembrane region" description="Helical" evidence="14">
    <location>
        <begin position="147"/>
        <end position="166"/>
    </location>
</feature>
<feature type="transmembrane region" description="Helical" evidence="14">
    <location>
        <begin position="118"/>
        <end position="141"/>
    </location>
</feature>
<evidence type="ECO:0000256" key="13">
    <source>
        <dbReference type="ARBA" id="ARBA00042859"/>
    </source>
</evidence>
<evidence type="ECO:0000256" key="3">
    <source>
        <dbReference type="ARBA" id="ARBA00022448"/>
    </source>
</evidence>
<keyword evidence="3" id="KW-0813">Transport</keyword>
<evidence type="ECO:0000256" key="6">
    <source>
        <dbReference type="ARBA" id="ARBA00022683"/>
    </source>
</evidence>
<keyword evidence="7 14" id="KW-0812">Transmembrane</keyword>
<keyword evidence="9 14" id="KW-0472">Membrane</keyword>
<feature type="transmembrane region" description="Helical" evidence="14">
    <location>
        <begin position="36"/>
        <end position="57"/>
    </location>
</feature>
<evidence type="ECO:0000256" key="5">
    <source>
        <dbReference type="ARBA" id="ARBA00022597"/>
    </source>
</evidence>
<dbReference type="NCBIfam" id="NF006921">
    <property type="entry name" value="PRK09410.1-3"/>
    <property type="match status" value="1"/>
</dbReference>
<keyword evidence="8 14" id="KW-1133">Transmembrane helix</keyword>
<dbReference type="Pfam" id="PF03611">
    <property type="entry name" value="EIIC-GAT"/>
    <property type="match status" value="1"/>
</dbReference>
<dbReference type="GO" id="GO:0005886">
    <property type="term" value="C:plasma membrane"/>
    <property type="evidence" value="ECO:0007669"/>
    <property type="project" value="UniProtKB-SubCell"/>
</dbReference>
<keyword evidence="5" id="KW-0762">Sugar transport</keyword>
<dbReference type="NCBIfam" id="NF006920">
    <property type="entry name" value="PRK09410.1-2"/>
    <property type="match status" value="1"/>
</dbReference>
<evidence type="ECO:0000256" key="4">
    <source>
        <dbReference type="ARBA" id="ARBA00022475"/>
    </source>
</evidence>
<dbReference type="GO" id="GO:0009401">
    <property type="term" value="P:phosphoenolpyruvate-dependent sugar phosphotransferase system"/>
    <property type="evidence" value="ECO:0007669"/>
    <property type="project" value="UniProtKB-KW"/>
</dbReference>
<comment type="subcellular location">
    <subcellularLocation>
        <location evidence="1">Cell membrane</location>
        <topology evidence="1">Multi-pass membrane protein</topology>
    </subcellularLocation>
</comment>
<feature type="transmembrane region" description="Helical" evidence="14">
    <location>
        <begin position="91"/>
        <end position="111"/>
    </location>
</feature>
<evidence type="ECO:0000256" key="8">
    <source>
        <dbReference type="ARBA" id="ARBA00022989"/>
    </source>
</evidence>
<evidence type="ECO:0000256" key="7">
    <source>
        <dbReference type="ARBA" id="ARBA00022692"/>
    </source>
</evidence>
<dbReference type="NCBIfam" id="NF009553">
    <property type="entry name" value="PRK12997.1-5"/>
    <property type="match status" value="1"/>
</dbReference>
<feature type="transmembrane region" description="Helical" evidence="14">
    <location>
        <begin position="217"/>
        <end position="241"/>
    </location>
</feature>
<feature type="transmembrane region" description="Helical" evidence="14">
    <location>
        <begin position="367"/>
        <end position="390"/>
    </location>
</feature>
<evidence type="ECO:0000256" key="12">
    <source>
        <dbReference type="ARBA" id="ARBA00039702"/>
    </source>
</evidence>
<evidence type="ECO:0000256" key="11">
    <source>
        <dbReference type="ARBA" id="ARBA00038218"/>
    </source>
</evidence>
<evidence type="ECO:0000256" key="9">
    <source>
        <dbReference type="ARBA" id="ARBA00023136"/>
    </source>
</evidence>
<accession>A0A6G8AP02</accession>
<evidence type="ECO:0000256" key="2">
    <source>
        <dbReference type="ARBA" id="ARBA00011738"/>
    </source>
</evidence>
<feature type="transmembrane region" description="Helical" evidence="14">
    <location>
        <begin position="253"/>
        <end position="273"/>
    </location>
</feature>
<dbReference type="Proteomes" id="UP000500890">
    <property type="component" value="Chromosome"/>
</dbReference>
<feature type="transmembrane region" description="Helical" evidence="14">
    <location>
        <begin position="316"/>
        <end position="346"/>
    </location>
</feature>